<feature type="coiled-coil region" evidence="1">
    <location>
        <begin position="475"/>
        <end position="502"/>
    </location>
</feature>
<keyword evidence="3" id="KW-1185">Reference proteome</keyword>
<keyword evidence="1" id="KW-0175">Coiled coil</keyword>
<proteinExistence type="predicted"/>
<evidence type="ECO:0000256" key="1">
    <source>
        <dbReference type="SAM" id="Coils"/>
    </source>
</evidence>
<name>A0AAV9QJ58_9PEZI</name>
<gene>
    <name evidence="2" type="ORF">LTR25_000180</name>
</gene>
<dbReference type="Proteomes" id="UP001345827">
    <property type="component" value="Unassembled WGS sequence"/>
</dbReference>
<dbReference type="AlphaFoldDB" id="A0AAV9QJ58"/>
<evidence type="ECO:0000313" key="2">
    <source>
        <dbReference type="EMBL" id="KAK5545173.1"/>
    </source>
</evidence>
<accession>A0AAV9QJ58</accession>
<reference evidence="2 3" key="1">
    <citation type="submission" date="2023-06" db="EMBL/GenBank/DDBJ databases">
        <title>Black Yeasts Isolated from many extreme environments.</title>
        <authorList>
            <person name="Coleine C."/>
            <person name="Stajich J.E."/>
            <person name="Selbmann L."/>
        </authorList>
    </citation>
    <scope>NUCLEOTIDE SEQUENCE [LARGE SCALE GENOMIC DNA]</scope>
    <source>
        <strain evidence="2 3">CCFEE 5887</strain>
    </source>
</reference>
<dbReference type="EMBL" id="JAXLQG010000001">
    <property type="protein sequence ID" value="KAK5545173.1"/>
    <property type="molecule type" value="Genomic_DNA"/>
</dbReference>
<protein>
    <submittedName>
        <fullName evidence="2">Uncharacterized protein</fullName>
    </submittedName>
</protein>
<organism evidence="2 3">
    <name type="scientific">Vermiconidia calcicola</name>
    <dbReference type="NCBI Taxonomy" id="1690605"/>
    <lineage>
        <taxon>Eukaryota</taxon>
        <taxon>Fungi</taxon>
        <taxon>Dikarya</taxon>
        <taxon>Ascomycota</taxon>
        <taxon>Pezizomycotina</taxon>
        <taxon>Dothideomycetes</taxon>
        <taxon>Dothideomycetidae</taxon>
        <taxon>Mycosphaerellales</taxon>
        <taxon>Extremaceae</taxon>
        <taxon>Vermiconidia</taxon>
    </lineage>
</organism>
<sequence length="504" mass="56906">MERSESPPKDTSEALAITMSLLYQEFDKRSSKKDKQVESDAVVDDPLFTDRQKALAGYFDLLGVGGLAYADDDDDHHDESITADDDVEVLASSPIPSSEANDNDDVELGHSSWVKITDDYASGGAKSRMIFYLLSLGPDLTVAFLRGDLPRKLQHDADFRAKYAPYVTCRETQGVYSVFLARTSSTKSSQVSPDQAQLAGRGLTPHELMKVVADMRDYIDTSRPKSSELAQDIDQLKRGPNLDLDYSFGQRRYGGGERRDLFDMHERWLKTIERSVLRQYRALQGTDKHGLLDLPFLRCLAYVGLGINTLERATNHWSHKGRESPLYGLYTATTWTNYGDLFGVQEYTYQVFKTTRIEDIGLDEIVASLLLSAYPWEGGLSYTWAGSSKGATGNRDNRAYTDGLTKNGLSIHNSKFLDDSIQDWDHKQTSLQDMLEFADQRDELYRTFKNISSGHVDKLAAIQRGQDAYEEGLALIQARQKIDESRNKLLMLKQRVQKEKQVDH</sequence>
<evidence type="ECO:0000313" key="3">
    <source>
        <dbReference type="Proteomes" id="UP001345827"/>
    </source>
</evidence>
<comment type="caution">
    <text evidence="2">The sequence shown here is derived from an EMBL/GenBank/DDBJ whole genome shotgun (WGS) entry which is preliminary data.</text>
</comment>